<comment type="caution">
    <text evidence="11">The sequence shown here is derived from an EMBL/GenBank/DDBJ whole genome shotgun (WGS) entry which is preliminary data.</text>
</comment>
<keyword evidence="11" id="KW-0548">Nucleotidyltransferase</keyword>
<name>A0A7W7YTS6_9HYPH</name>
<keyword evidence="12" id="KW-1185">Reference proteome</keyword>
<evidence type="ECO:0000256" key="4">
    <source>
        <dbReference type="ARBA" id="ARBA00022723"/>
    </source>
</evidence>
<dbReference type="PANTHER" id="PTHR33693">
    <property type="entry name" value="TYPE-5 URACIL-DNA GLYCOSYLASE"/>
    <property type="match status" value="1"/>
</dbReference>
<dbReference type="GO" id="GO:0046872">
    <property type="term" value="F:metal ion binding"/>
    <property type="evidence" value="ECO:0007669"/>
    <property type="project" value="UniProtKB-KW"/>
</dbReference>
<dbReference type="EMBL" id="JACHIK010000004">
    <property type="protein sequence ID" value="MBB5042148.1"/>
    <property type="molecule type" value="Genomic_DNA"/>
</dbReference>
<dbReference type="InterPro" id="IPR005122">
    <property type="entry name" value="Uracil-DNA_glycosylase-like"/>
</dbReference>
<accession>A0A7W7YTS6</accession>
<keyword evidence="7" id="KW-0408">Iron</keyword>
<dbReference type="Gene3D" id="3.40.470.10">
    <property type="entry name" value="Uracil-DNA glycosylase-like domain"/>
    <property type="match status" value="1"/>
</dbReference>
<evidence type="ECO:0000256" key="5">
    <source>
        <dbReference type="ARBA" id="ARBA00022763"/>
    </source>
</evidence>
<dbReference type="GO" id="GO:0051539">
    <property type="term" value="F:4 iron, 4 sulfur cluster binding"/>
    <property type="evidence" value="ECO:0007669"/>
    <property type="project" value="UniProtKB-KW"/>
</dbReference>
<evidence type="ECO:0000256" key="7">
    <source>
        <dbReference type="ARBA" id="ARBA00023004"/>
    </source>
</evidence>
<keyword evidence="11" id="KW-0808">Transferase</keyword>
<keyword evidence="5" id="KW-0227">DNA damage</keyword>
<dbReference type="PANTHER" id="PTHR33693:SF9">
    <property type="entry name" value="TYPE-4 URACIL-DNA GLYCOSYLASE"/>
    <property type="match status" value="1"/>
</dbReference>
<dbReference type="RefSeq" id="WP_184142556.1">
    <property type="nucleotide sequence ID" value="NZ_JACHIK010000004.1"/>
</dbReference>
<organism evidence="11 12">
    <name type="scientific">Shinella fusca</name>
    <dbReference type="NCBI Taxonomy" id="544480"/>
    <lineage>
        <taxon>Bacteria</taxon>
        <taxon>Pseudomonadati</taxon>
        <taxon>Pseudomonadota</taxon>
        <taxon>Alphaproteobacteria</taxon>
        <taxon>Hyphomicrobiales</taxon>
        <taxon>Rhizobiaceae</taxon>
        <taxon>Shinella</taxon>
    </lineage>
</organism>
<dbReference type="NCBIfam" id="TIGR00758">
    <property type="entry name" value="UDG_fam4"/>
    <property type="match status" value="1"/>
</dbReference>
<dbReference type="Pfam" id="PF03167">
    <property type="entry name" value="UDG"/>
    <property type="match status" value="1"/>
</dbReference>
<dbReference type="GO" id="GO:0097506">
    <property type="term" value="F:deaminated base DNA N-glycosylase activity"/>
    <property type="evidence" value="ECO:0007669"/>
    <property type="project" value="UniProtKB-ARBA"/>
</dbReference>
<evidence type="ECO:0000313" key="12">
    <source>
        <dbReference type="Proteomes" id="UP000535406"/>
    </source>
</evidence>
<dbReference type="SUPFAM" id="SSF52141">
    <property type="entry name" value="Uracil-DNA glycosylase-like"/>
    <property type="match status" value="1"/>
</dbReference>
<dbReference type="InterPro" id="IPR051536">
    <property type="entry name" value="UDG_Type-4/5"/>
</dbReference>
<evidence type="ECO:0000256" key="6">
    <source>
        <dbReference type="ARBA" id="ARBA00022801"/>
    </source>
</evidence>
<dbReference type="Proteomes" id="UP000535406">
    <property type="component" value="Unassembled WGS sequence"/>
</dbReference>
<keyword evidence="3" id="KW-0004">4Fe-4S</keyword>
<evidence type="ECO:0000256" key="9">
    <source>
        <dbReference type="ARBA" id="ARBA00023204"/>
    </source>
</evidence>
<proteinExistence type="inferred from homology"/>
<comment type="similarity">
    <text evidence="1">Belongs to the uracil-DNA glycosylase (UDG) superfamily. Type 4 (UDGa) family.</text>
</comment>
<keyword evidence="6" id="KW-0378">Hydrolase</keyword>
<keyword evidence="8" id="KW-0411">Iron-sulfur</keyword>
<evidence type="ECO:0000259" key="10">
    <source>
        <dbReference type="SMART" id="SM00986"/>
    </source>
</evidence>
<evidence type="ECO:0000256" key="3">
    <source>
        <dbReference type="ARBA" id="ARBA00022485"/>
    </source>
</evidence>
<dbReference type="SMART" id="SM00987">
    <property type="entry name" value="UreE_C"/>
    <property type="match status" value="1"/>
</dbReference>
<evidence type="ECO:0000313" key="11">
    <source>
        <dbReference type="EMBL" id="MBB5042148.1"/>
    </source>
</evidence>
<dbReference type="SMART" id="SM00986">
    <property type="entry name" value="UDG"/>
    <property type="match status" value="1"/>
</dbReference>
<evidence type="ECO:0000256" key="2">
    <source>
        <dbReference type="ARBA" id="ARBA00019403"/>
    </source>
</evidence>
<protein>
    <recommendedName>
        <fullName evidence="2">Type-4 uracil-DNA glycosylase</fullName>
    </recommendedName>
</protein>
<evidence type="ECO:0000256" key="8">
    <source>
        <dbReference type="ARBA" id="ARBA00023014"/>
    </source>
</evidence>
<keyword evidence="4" id="KW-0479">Metal-binding</keyword>
<reference evidence="11 12" key="1">
    <citation type="submission" date="2020-08" db="EMBL/GenBank/DDBJ databases">
        <title>Genomic Encyclopedia of Type Strains, Phase IV (KMG-IV): sequencing the most valuable type-strain genomes for metagenomic binning, comparative biology and taxonomic classification.</title>
        <authorList>
            <person name="Goeker M."/>
        </authorList>
    </citation>
    <scope>NUCLEOTIDE SEQUENCE [LARGE SCALE GENOMIC DNA]</scope>
    <source>
        <strain evidence="11 12">DSM 21319</strain>
    </source>
</reference>
<gene>
    <name evidence="11" type="ORF">HNQ66_001544</name>
</gene>
<evidence type="ECO:0000256" key="1">
    <source>
        <dbReference type="ARBA" id="ARBA00006521"/>
    </source>
</evidence>
<dbReference type="InterPro" id="IPR005273">
    <property type="entry name" value="Ura-DNA_glyco_family4"/>
</dbReference>
<sequence length="212" mass="23504">MLKKVNAPAPAFQEHAQDDLETMHAAAAECRRCDLYREATQVVFGEGATRARVLLVGEQPGDREDQLGHPFVGPAGRFLDGCLEEAGIDRADCYLTNAVKHFKFKRFGKRRIHERPNTGEVRQCAWWLGGEIARLKPALLVALGATATFALLGKRHAVTADRGRIVETESGIPTLITVHPSALLRTRGRPDAEQERGRFVAELRKIKPYLEG</sequence>
<dbReference type="GO" id="GO:0006281">
    <property type="term" value="P:DNA repair"/>
    <property type="evidence" value="ECO:0007669"/>
    <property type="project" value="UniProtKB-KW"/>
</dbReference>
<dbReference type="AlphaFoldDB" id="A0A7W7YTS6"/>
<dbReference type="NCBIfam" id="TIGR03914">
    <property type="entry name" value="UDG_fam_dom"/>
    <property type="match status" value="1"/>
</dbReference>
<dbReference type="CDD" id="cd10030">
    <property type="entry name" value="UDG-F4_TTUDGA_SPO1dp_like"/>
    <property type="match status" value="1"/>
</dbReference>
<dbReference type="InterPro" id="IPR036895">
    <property type="entry name" value="Uracil-DNA_glycosylase-like_sf"/>
</dbReference>
<feature type="domain" description="Uracil-DNA glycosylase-like" evidence="10">
    <location>
        <begin position="44"/>
        <end position="204"/>
    </location>
</feature>
<dbReference type="GO" id="GO:0016779">
    <property type="term" value="F:nucleotidyltransferase activity"/>
    <property type="evidence" value="ECO:0007669"/>
    <property type="project" value="UniProtKB-KW"/>
</dbReference>
<keyword evidence="9" id="KW-0234">DNA repair</keyword>